<gene>
    <name evidence="2" type="ORF">SPARVUS_LOCUS10146782</name>
</gene>
<name>A0ABN9EMF7_9NEOB</name>
<reference evidence="2" key="1">
    <citation type="submission" date="2023-05" db="EMBL/GenBank/DDBJ databases">
        <authorList>
            <person name="Stuckert A."/>
        </authorList>
    </citation>
    <scope>NUCLEOTIDE SEQUENCE</scope>
</reference>
<evidence type="ECO:0000256" key="1">
    <source>
        <dbReference type="SAM" id="Phobius"/>
    </source>
</evidence>
<feature type="transmembrane region" description="Helical" evidence="1">
    <location>
        <begin position="15"/>
        <end position="34"/>
    </location>
</feature>
<protein>
    <submittedName>
        <fullName evidence="2">Uncharacterized protein</fullName>
    </submittedName>
</protein>
<comment type="caution">
    <text evidence="2">The sequence shown here is derived from an EMBL/GenBank/DDBJ whole genome shotgun (WGS) entry which is preliminary data.</text>
</comment>
<keyword evidence="1" id="KW-1133">Transmembrane helix</keyword>
<organism evidence="2 3">
    <name type="scientific">Staurois parvus</name>
    <dbReference type="NCBI Taxonomy" id="386267"/>
    <lineage>
        <taxon>Eukaryota</taxon>
        <taxon>Metazoa</taxon>
        <taxon>Chordata</taxon>
        <taxon>Craniata</taxon>
        <taxon>Vertebrata</taxon>
        <taxon>Euteleostomi</taxon>
        <taxon>Amphibia</taxon>
        <taxon>Batrachia</taxon>
        <taxon>Anura</taxon>
        <taxon>Neobatrachia</taxon>
        <taxon>Ranoidea</taxon>
        <taxon>Ranidae</taxon>
        <taxon>Staurois</taxon>
    </lineage>
</organism>
<sequence length="43" mass="4962">MMTDLHVHEGNKYLIPYHSAGFLATRGGLIIWKLRHCPRSRGQ</sequence>
<keyword evidence="3" id="KW-1185">Reference proteome</keyword>
<proteinExistence type="predicted"/>
<dbReference type="EMBL" id="CATNWA010015623">
    <property type="protein sequence ID" value="CAI9585180.1"/>
    <property type="molecule type" value="Genomic_DNA"/>
</dbReference>
<keyword evidence="1" id="KW-0472">Membrane</keyword>
<evidence type="ECO:0000313" key="3">
    <source>
        <dbReference type="Proteomes" id="UP001162483"/>
    </source>
</evidence>
<dbReference type="Proteomes" id="UP001162483">
    <property type="component" value="Unassembled WGS sequence"/>
</dbReference>
<keyword evidence="1" id="KW-0812">Transmembrane</keyword>
<accession>A0ABN9EMF7</accession>
<evidence type="ECO:0000313" key="2">
    <source>
        <dbReference type="EMBL" id="CAI9585180.1"/>
    </source>
</evidence>